<protein>
    <recommendedName>
        <fullName evidence="2">VQ domain-containing protein</fullName>
    </recommendedName>
</protein>
<reference evidence="3 4" key="1">
    <citation type="submission" date="2021-08" db="EMBL/GenBank/DDBJ databases">
        <title>WGS assembly of Ceratopteris richardii.</title>
        <authorList>
            <person name="Marchant D.B."/>
            <person name="Chen G."/>
            <person name="Jenkins J."/>
            <person name="Shu S."/>
            <person name="Leebens-Mack J."/>
            <person name="Grimwood J."/>
            <person name="Schmutz J."/>
            <person name="Soltis P."/>
            <person name="Soltis D."/>
            <person name="Chen Z.-H."/>
        </authorList>
    </citation>
    <scope>NUCLEOTIDE SEQUENCE [LARGE SCALE GENOMIC DNA]</scope>
    <source>
        <strain evidence="3">Whitten #5841</strain>
        <tissue evidence="3">Leaf</tissue>
    </source>
</reference>
<name>A0A8T2RG03_CERRI</name>
<feature type="region of interest" description="Disordered" evidence="1">
    <location>
        <begin position="469"/>
        <end position="489"/>
    </location>
</feature>
<dbReference type="AlphaFoldDB" id="A0A8T2RG03"/>
<feature type="compositionally biased region" description="Polar residues" evidence="1">
    <location>
        <begin position="439"/>
        <end position="448"/>
    </location>
</feature>
<feature type="region of interest" description="Disordered" evidence="1">
    <location>
        <begin position="371"/>
        <end position="394"/>
    </location>
</feature>
<dbReference type="EMBL" id="CM035432">
    <property type="protein sequence ID" value="KAH7294754.1"/>
    <property type="molecule type" value="Genomic_DNA"/>
</dbReference>
<feature type="region of interest" description="Disordered" evidence="1">
    <location>
        <begin position="62"/>
        <end position="113"/>
    </location>
</feature>
<feature type="domain" description="VQ" evidence="2">
    <location>
        <begin position="144"/>
        <end position="166"/>
    </location>
</feature>
<evidence type="ECO:0000256" key="1">
    <source>
        <dbReference type="SAM" id="MobiDB-lite"/>
    </source>
</evidence>
<evidence type="ECO:0000313" key="4">
    <source>
        <dbReference type="Proteomes" id="UP000825935"/>
    </source>
</evidence>
<evidence type="ECO:0000259" key="2">
    <source>
        <dbReference type="Pfam" id="PF05678"/>
    </source>
</evidence>
<evidence type="ECO:0000313" key="3">
    <source>
        <dbReference type="EMBL" id="KAH7294754.1"/>
    </source>
</evidence>
<dbReference type="Pfam" id="PF05678">
    <property type="entry name" value="VQ"/>
    <property type="match status" value="1"/>
</dbReference>
<gene>
    <name evidence="3" type="ORF">KP509_27G016900</name>
</gene>
<accession>A0A8T2RG03</accession>
<feature type="region of interest" description="Disordered" evidence="1">
    <location>
        <begin position="430"/>
        <end position="453"/>
    </location>
</feature>
<feature type="region of interest" description="Disordered" evidence="1">
    <location>
        <begin position="1"/>
        <end position="23"/>
    </location>
</feature>
<dbReference type="InterPro" id="IPR008889">
    <property type="entry name" value="VQ"/>
</dbReference>
<dbReference type="OrthoDB" id="1929629at2759"/>
<feature type="compositionally biased region" description="Low complexity" evidence="1">
    <location>
        <begin position="78"/>
        <end position="88"/>
    </location>
</feature>
<organism evidence="3 4">
    <name type="scientific">Ceratopteris richardii</name>
    <name type="common">Triangle waterfern</name>
    <dbReference type="NCBI Taxonomy" id="49495"/>
    <lineage>
        <taxon>Eukaryota</taxon>
        <taxon>Viridiplantae</taxon>
        <taxon>Streptophyta</taxon>
        <taxon>Embryophyta</taxon>
        <taxon>Tracheophyta</taxon>
        <taxon>Polypodiopsida</taxon>
        <taxon>Polypodiidae</taxon>
        <taxon>Polypodiales</taxon>
        <taxon>Pteridineae</taxon>
        <taxon>Pteridaceae</taxon>
        <taxon>Parkerioideae</taxon>
        <taxon>Ceratopteris</taxon>
    </lineage>
</organism>
<sequence>MEPPAAATTAAPRVYVPISHPDSPVPTYAVLQLLGISSPPDPSQASPLLPQVSAAMHLLPCSSPISSPSSRGPAKLCASSAESSNSSSSDEKERKLTAIKPSPMKKTGSSSALVNSCLSPASRRNGKAFPHGPTISITHTDKDTVIHTNSSNFREVVHRLTGAGSGDKGLSPLTTPSRTTTITIHSRAYADKDSLAASPMSRSSSSPLSPSVINQSCEDKIEKMDMAIQSGDKMDTNSVRKVALANPTKLLERRKSNKVLERLSTSCRNIPVLVPSPVTPLASDFDKIHLHVTPSSEGCPTPTICAPLTNPSTACQDAQAVQTISTAAVPSSEMKTPLLQLQNGSVLDLDSKGPVEEATHTIQGNALSLQDMESKSQRLLHKPSPTNPSKHVVMSGPGPSLALATSGGDVVPLDQPVDMQIEPEISTSDVMDADDGISNGASSPQAADSSVVRDEESVILKDGFFFHKQRPQHNDPTLLPLFPEAPRGL</sequence>
<dbReference type="Proteomes" id="UP000825935">
    <property type="component" value="Chromosome 27"/>
</dbReference>
<proteinExistence type="predicted"/>
<feature type="compositionally biased region" description="Low complexity" evidence="1">
    <location>
        <begin position="1"/>
        <end position="12"/>
    </location>
</feature>
<comment type="caution">
    <text evidence="3">The sequence shown here is derived from an EMBL/GenBank/DDBJ whole genome shotgun (WGS) entry which is preliminary data.</text>
</comment>
<keyword evidence="4" id="KW-1185">Reference proteome</keyword>